<dbReference type="RefSeq" id="WP_169299444.1">
    <property type="nucleotide sequence ID" value="NZ_JABBNI010000058.1"/>
</dbReference>
<feature type="transmembrane region" description="Helical" evidence="2">
    <location>
        <begin position="130"/>
        <end position="147"/>
    </location>
</feature>
<dbReference type="InterPro" id="IPR000620">
    <property type="entry name" value="EamA_dom"/>
</dbReference>
<name>A0A7Y0EK44_9CLOT</name>
<dbReference type="PANTHER" id="PTHR22911:SF133">
    <property type="entry name" value="MEMBRANE PROTEIN"/>
    <property type="match status" value="1"/>
</dbReference>
<accession>A0A7Y0EK44</accession>
<feature type="transmembrane region" description="Helical" evidence="2">
    <location>
        <begin position="219"/>
        <end position="238"/>
    </location>
</feature>
<feature type="transmembrane region" description="Helical" evidence="2">
    <location>
        <begin position="9"/>
        <end position="27"/>
    </location>
</feature>
<evidence type="ECO:0000256" key="1">
    <source>
        <dbReference type="ARBA" id="ARBA00007362"/>
    </source>
</evidence>
<dbReference type="Pfam" id="PF00892">
    <property type="entry name" value="EamA"/>
    <property type="match status" value="2"/>
</dbReference>
<proteinExistence type="inferred from homology"/>
<dbReference type="GO" id="GO:0016020">
    <property type="term" value="C:membrane"/>
    <property type="evidence" value="ECO:0007669"/>
    <property type="project" value="InterPro"/>
</dbReference>
<evidence type="ECO:0000313" key="5">
    <source>
        <dbReference type="Proteomes" id="UP000537131"/>
    </source>
</evidence>
<feature type="transmembrane region" description="Helical" evidence="2">
    <location>
        <begin position="250"/>
        <end position="267"/>
    </location>
</feature>
<dbReference type="Gene3D" id="1.10.3730.20">
    <property type="match status" value="2"/>
</dbReference>
<evidence type="ECO:0000313" key="4">
    <source>
        <dbReference type="EMBL" id="NMM64852.1"/>
    </source>
</evidence>
<keyword evidence="2" id="KW-0472">Membrane</keyword>
<evidence type="ECO:0000256" key="2">
    <source>
        <dbReference type="SAM" id="Phobius"/>
    </source>
</evidence>
<evidence type="ECO:0000259" key="3">
    <source>
        <dbReference type="Pfam" id="PF00892"/>
    </source>
</evidence>
<feature type="transmembrane region" description="Helical" evidence="2">
    <location>
        <begin position="188"/>
        <end position="207"/>
    </location>
</feature>
<reference evidence="4 5" key="2">
    <citation type="submission" date="2020-06" db="EMBL/GenBank/DDBJ databases">
        <title>Complete Genome Sequence of Clostridium muelleri sp. nov. P21T, an Acid-Alcohol Producing Acetogen Isolated from Old Hay.</title>
        <authorList>
            <person name="Duncan K.E."/>
            <person name="Tanner R.S."/>
        </authorList>
    </citation>
    <scope>NUCLEOTIDE SEQUENCE [LARGE SCALE GENOMIC DNA]</scope>
    <source>
        <strain evidence="4 5">P21</strain>
    </source>
</reference>
<dbReference type="PROSITE" id="PS51257">
    <property type="entry name" value="PROKAR_LIPOPROTEIN"/>
    <property type="match status" value="1"/>
</dbReference>
<feature type="domain" description="EamA" evidence="3">
    <location>
        <begin position="9"/>
        <end position="144"/>
    </location>
</feature>
<organism evidence="4 5">
    <name type="scientific">Clostridium muellerianum</name>
    <dbReference type="NCBI Taxonomy" id="2716538"/>
    <lineage>
        <taxon>Bacteria</taxon>
        <taxon>Bacillati</taxon>
        <taxon>Bacillota</taxon>
        <taxon>Clostridia</taxon>
        <taxon>Eubacteriales</taxon>
        <taxon>Clostridiaceae</taxon>
        <taxon>Clostridium</taxon>
    </lineage>
</organism>
<dbReference type="Proteomes" id="UP000537131">
    <property type="component" value="Unassembled WGS sequence"/>
</dbReference>
<feature type="transmembrane region" description="Helical" evidence="2">
    <location>
        <begin position="99"/>
        <end position="121"/>
    </location>
</feature>
<dbReference type="PANTHER" id="PTHR22911">
    <property type="entry name" value="ACYL-MALONYL CONDENSING ENZYME-RELATED"/>
    <property type="match status" value="1"/>
</dbReference>
<dbReference type="EMBL" id="JABBNI010000058">
    <property type="protein sequence ID" value="NMM64852.1"/>
    <property type="molecule type" value="Genomic_DNA"/>
</dbReference>
<keyword evidence="5" id="KW-1185">Reference proteome</keyword>
<feature type="transmembrane region" description="Helical" evidence="2">
    <location>
        <begin position="39"/>
        <end position="59"/>
    </location>
</feature>
<feature type="transmembrane region" description="Helical" evidence="2">
    <location>
        <begin position="71"/>
        <end position="93"/>
    </location>
</feature>
<keyword evidence="2" id="KW-1133">Transmembrane helix</keyword>
<feature type="transmembrane region" description="Helical" evidence="2">
    <location>
        <begin position="153"/>
        <end position="176"/>
    </location>
</feature>
<dbReference type="InterPro" id="IPR037185">
    <property type="entry name" value="EmrE-like"/>
</dbReference>
<feature type="transmembrane region" description="Helical" evidence="2">
    <location>
        <begin position="273"/>
        <end position="291"/>
    </location>
</feature>
<protein>
    <submittedName>
        <fullName evidence="4">EamA family transporter</fullName>
    </submittedName>
</protein>
<dbReference type="AlphaFoldDB" id="A0A7Y0EK44"/>
<sequence length="311" mass="34166">MNDAKITKYGYLLITLAGACWGMMGVLTRGLSNLGFSPLQIASLRPTVAVLFYVLFNLIRNPKIFKIDLKGLLFFLIYGVVTFDGMFLSFTYAVKYTSIATASVLLFTSPIMVMIMSRIIFKEKLTNKKMLSVILTIIGCILISKAYDSSSLKLNAIGIICGIISGFAVALQNILGKVGVSKYDYRTQLSYSFIFAALFFWCLKPPVQLIKMSVSSPKAVMLVIGIGFVATVIPNGAFIKGLQYIESSKASVLVSVEPIIATLLGFLCFNETVQLPQIFGIFVIIFAVAFIQNASKEEQLQKEGEQLEKVA</sequence>
<keyword evidence="2" id="KW-0812">Transmembrane</keyword>
<reference evidence="4 5" key="1">
    <citation type="submission" date="2020-04" db="EMBL/GenBank/DDBJ databases">
        <authorList>
            <person name="Doyle D.A."/>
        </authorList>
    </citation>
    <scope>NUCLEOTIDE SEQUENCE [LARGE SCALE GENOMIC DNA]</scope>
    <source>
        <strain evidence="4 5">P21</strain>
    </source>
</reference>
<feature type="domain" description="EamA" evidence="3">
    <location>
        <begin position="157"/>
        <end position="291"/>
    </location>
</feature>
<gene>
    <name evidence="4" type="ORF">HBE96_19840</name>
</gene>
<dbReference type="SUPFAM" id="SSF103481">
    <property type="entry name" value="Multidrug resistance efflux transporter EmrE"/>
    <property type="match status" value="2"/>
</dbReference>
<comment type="similarity">
    <text evidence="1">Belongs to the EamA transporter family.</text>
</comment>
<comment type="caution">
    <text evidence="4">The sequence shown here is derived from an EMBL/GenBank/DDBJ whole genome shotgun (WGS) entry which is preliminary data.</text>
</comment>